<dbReference type="RefSeq" id="WP_163968547.1">
    <property type="nucleotide sequence ID" value="NZ_JAAIVB010000084.1"/>
</dbReference>
<proteinExistence type="predicted"/>
<comment type="caution">
    <text evidence="1">The sequence shown here is derived from an EMBL/GenBank/DDBJ whole genome shotgun (WGS) entry which is preliminary data.</text>
</comment>
<reference evidence="1 2" key="1">
    <citation type="submission" date="2020-02" db="EMBL/GenBank/DDBJ databases">
        <authorList>
            <person name="Kim M.K."/>
        </authorList>
    </citation>
    <scope>NUCLEOTIDE SEQUENCE [LARGE SCALE GENOMIC DNA]</scope>
    <source>
        <strain evidence="1 2">17J57-3</strain>
    </source>
</reference>
<dbReference type="Proteomes" id="UP000482155">
    <property type="component" value="Unassembled WGS sequence"/>
</dbReference>
<dbReference type="AlphaFoldDB" id="A0A6B3SUC2"/>
<name>A0A6B3SUC2_9BURK</name>
<organism evidence="1 2">
    <name type="scientific">Noviherbaspirillum galbum</name>
    <dbReference type="NCBI Taxonomy" id="2709383"/>
    <lineage>
        <taxon>Bacteria</taxon>
        <taxon>Pseudomonadati</taxon>
        <taxon>Pseudomonadota</taxon>
        <taxon>Betaproteobacteria</taxon>
        <taxon>Burkholderiales</taxon>
        <taxon>Oxalobacteraceae</taxon>
        <taxon>Noviherbaspirillum</taxon>
    </lineage>
</organism>
<evidence type="ECO:0000313" key="2">
    <source>
        <dbReference type="Proteomes" id="UP000482155"/>
    </source>
</evidence>
<sequence>MNKPDPHTLFILGALDPEMREIARVLGVHRYAVAWAATGGQKCNSSSAYDADSALQMVQGRWRNQLILPRQPVVFVECAVARHAPVLRIDHHHPGDAGFDCRPHDFLRGSSLGQLLHLLGLEPDDTQRLLAAADHCLTSAYQGECPGVDPDELLFLRASWQAKMSSRPFGVVVSSILDAARLVRERYDALEGAALFLDPTLMVPDLPEGAARAGRPVRYRSMEPGGQVKEMLKGASAEMISSFMESHHALGRRVYGNPYRGYAGAYLN</sequence>
<accession>A0A6B3SUC2</accession>
<protein>
    <submittedName>
        <fullName evidence="1">TetR family transcriptional regulator</fullName>
    </submittedName>
</protein>
<keyword evidence="2" id="KW-1185">Reference proteome</keyword>
<dbReference type="EMBL" id="JAAIVB010000084">
    <property type="protein sequence ID" value="NEX64610.1"/>
    <property type="molecule type" value="Genomic_DNA"/>
</dbReference>
<evidence type="ECO:0000313" key="1">
    <source>
        <dbReference type="EMBL" id="NEX64610.1"/>
    </source>
</evidence>
<gene>
    <name evidence="1" type="ORF">G3574_26330</name>
</gene>